<dbReference type="GO" id="GO:0045892">
    <property type="term" value="P:negative regulation of DNA-templated transcription"/>
    <property type="evidence" value="ECO:0007669"/>
    <property type="project" value="InterPro"/>
</dbReference>
<dbReference type="RefSeq" id="WP_110075576.1">
    <property type="nucleotide sequence ID" value="NZ_QGTT01000004.1"/>
</dbReference>
<dbReference type="EMBL" id="QGTT01000004">
    <property type="protein sequence ID" value="PWW14201.1"/>
    <property type="molecule type" value="Genomic_DNA"/>
</dbReference>
<dbReference type="SUPFAM" id="SSF46785">
    <property type="entry name" value="Winged helix' DNA-binding domain"/>
    <property type="match status" value="1"/>
</dbReference>
<evidence type="ECO:0000313" key="6">
    <source>
        <dbReference type="Proteomes" id="UP000246964"/>
    </source>
</evidence>
<dbReference type="InterPro" id="IPR005650">
    <property type="entry name" value="BlaI_family"/>
</dbReference>
<dbReference type="Gene3D" id="1.10.4040.10">
    <property type="entry name" value="Penicillinase repressor domain"/>
    <property type="match status" value="1"/>
</dbReference>
<comment type="similarity">
    <text evidence="1">Belongs to the BlaI transcriptional regulatory family.</text>
</comment>
<dbReference type="Proteomes" id="UP000246964">
    <property type="component" value="Unassembled WGS sequence"/>
</dbReference>
<proteinExistence type="inferred from homology"/>
<dbReference type="OrthoDB" id="279010at2"/>
<gene>
    <name evidence="5" type="ORF">DET45_104140</name>
</gene>
<organism evidence="5 6">
    <name type="scientific">Pseudidiomarina maritima</name>
    <dbReference type="NCBI Taxonomy" id="519453"/>
    <lineage>
        <taxon>Bacteria</taxon>
        <taxon>Pseudomonadati</taxon>
        <taxon>Pseudomonadota</taxon>
        <taxon>Gammaproteobacteria</taxon>
        <taxon>Alteromonadales</taxon>
        <taxon>Idiomarinaceae</taxon>
        <taxon>Pseudidiomarina</taxon>
    </lineage>
</organism>
<dbReference type="InterPro" id="IPR036390">
    <property type="entry name" value="WH_DNA-bd_sf"/>
</dbReference>
<keyword evidence="3" id="KW-0238">DNA-binding</keyword>
<reference evidence="5 6" key="1">
    <citation type="submission" date="2018-05" db="EMBL/GenBank/DDBJ databases">
        <title>Freshwater and sediment microbial communities from various areas in North America, analyzing microbe dynamics in response to fracking.</title>
        <authorList>
            <person name="Lamendella R."/>
        </authorList>
    </citation>
    <scope>NUCLEOTIDE SEQUENCE [LARGE SCALE GENOMIC DNA]</scope>
    <source>
        <strain evidence="5 6">125B1</strain>
    </source>
</reference>
<dbReference type="GO" id="GO:0003677">
    <property type="term" value="F:DNA binding"/>
    <property type="evidence" value="ECO:0007669"/>
    <property type="project" value="UniProtKB-KW"/>
</dbReference>
<protein>
    <submittedName>
        <fullName evidence="5">Putative transcriptional regulator</fullName>
    </submittedName>
</protein>
<name>A0A317Q9E0_9GAMM</name>
<keyword evidence="6" id="KW-1185">Reference proteome</keyword>
<evidence type="ECO:0000256" key="1">
    <source>
        <dbReference type="ARBA" id="ARBA00011046"/>
    </source>
</evidence>
<accession>A0A317Q9E0</accession>
<sequence length="130" mass="14457">MTEPVEISNAELVILNVLWQQAPLLSADIVLRVQQQEDWHEKTIKTLLNRLVKKGALSFEKDGRAYSYSPILAQQDYQQRAGSKLINNLFAGSVAGLVAGFAQQGQLSDQDVAQLKAIIAEWEQQEDSSC</sequence>
<dbReference type="Gene3D" id="1.10.10.10">
    <property type="entry name" value="Winged helix-like DNA-binding domain superfamily/Winged helix DNA-binding domain"/>
    <property type="match status" value="1"/>
</dbReference>
<evidence type="ECO:0000256" key="2">
    <source>
        <dbReference type="ARBA" id="ARBA00023015"/>
    </source>
</evidence>
<keyword evidence="4" id="KW-0804">Transcription</keyword>
<dbReference type="PIRSF" id="PIRSF019455">
    <property type="entry name" value="CopR_AtkY"/>
    <property type="match status" value="1"/>
</dbReference>
<keyword evidence="2" id="KW-0805">Transcription regulation</keyword>
<comment type="caution">
    <text evidence="5">The sequence shown here is derived from an EMBL/GenBank/DDBJ whole genome shotgun (WGS) entry which is preliminary data.</text>
</comment>
<dbReference type="Pfam" id="PF03965">
    <property type="entry name" value="Penicillinase_R"/>
    <property type="match status" value="1"/>
</dbReference>
<evidence type="ECO:0000256" key="3">
    <source>
        <dbReference type="ARBA" id="ARBA00023125"/>
    </source>
</evidence>
<dbReference type="InterPro" id="IPR036388">
    <property type="entry name" value="WH-like_DNA-bd_sf"/>
</dbReference>
<evidence type="ECO:0000313" key="5">
    <source>
        <dbReference type="EMBL" id="PWW14201.1"/>
    </source>
</evidence>
<dbReference type="AlphaFoldDB" id="A0A317Q9E0"/>
<evidence type="ECO:0000256" key="4">
    <source>
        <dbReference type="ARBA" id="ARBA00023163"/>
    </source>
</evidence>